<protein>
    <submittedName>
        <fullName evidence="1">Uncharacterized protein</fullName>
    </submittedName>
</protein>
<dbReference type="Proteomes" id="UP001348369">
    <property type="component" value="Chromosome"/>
</dbReference>
<dbReference type="EMBL" id="CP109109">
    <property type="protein sequence ID" value="WSC01218.1"/>
    <property type="molecule type" value="Genomic_DNA"/>
</dbReference>
<accession>A0ACD4ZSF2</accession>
<evidence type="ECO:0000313" key="2">
    <source>
        <dbReference type="Proteomes" id="UP001348369"/>
    </source>
</evidence>
<name>A0ACD4ZSF2_9ACTN</name>
<gene>
    <name evidence="1" type="ORF">OG835_32305</name>
</gene>
<proteinExistence type="predicted"/>
<evidence type="ECO:0000313" key="1">
    <source>
        <dbReference type="EMBL" id="WSC01218.1"/>
    </source>
</evidence>
<keyword evidence="2" id="KW-1185">Reference proteome</keyword>
<organism evidence="1 2">
    <name type="scientific">Streptomyces scopuliridis</name>
    <dbReference type="NCBI Taxonomy" id="452529"/>
    <lineage>
        <taxon>Bacteria</taxon>
        <taxon>Bacillati</taxon>
        <taxon>Actinomycetota</taxon>
        <taxon>Actinomycetes</taxon>
        <taxon>Kitasatosporales</taxon>
        <taxon>Streptomycetaceae</taxon>
        <taxon>Streptomyces</taxon>
    </lineage>
</organism>
<sequence length="64" mass="6405">MSDETTTGATSDPDSGWSLPEPPPQPEQPGQPDYIAPEPEESPYVPDAPGGPNEGANGGVGDGG</sequence>
<reference evidence="1" key="1">
    <citation type="submission" date="2022-10" db="EMBL/GenBank/DDBJ databases">
        <title>The complete genomes of actinobacterial strains from the NBC collection.</title>
        <authorList>
            <person name="Joergensen T.S."/>
            <person name="Alvarez Arevalo M."/>
            <person name="Sterndorff E.B."/>
            <person name="Faurdal D."/>
            <person name="Vuksanovic O."/>
            <person name="Mourched A.-S."/>
            <person name="Charusanti P."/>
            <person name="Shaw S."/>
            <person name="Blin K."/>
            <person name="Weber T."/>
        </authorList>
    </citation>
    <scope>NUCLEOTIDE SEQUENCE</scope>
    <source>
        <strain evidence="1">NBC 01771</strain>
    </source>
</reference>